<dbReference type="GO" id="GO:0007062">
    <property type="term" value="P:sister chromatid cohesion"/>
    <property type="evidence" value="ECO:0007669"/>
    <property type="project" value="InterPro"/>
</dbReference>
<dbReference type="SUPFAM" id="SSF75553">
    <property type="entry name" value="Smc hinge domain"/>
    <property type="match status" value="1"/>
</dbReference>
<dbReference type="RefSeq" id="WP_048095125.1">
    <property type="nucleotide sequence ID" value="NZ_CP011267.1"/>
</dbReference>
<feature type="coiled-coil region" evidence="6">
    <location>
        <begin position="818"/>
        <end position="922"/>
    </location>
</feature>
<comment type="function">
    <text evidence="6">Required for chromosome condensation and partitioning.</text>
</comment>
<dbReference type="NCBIfam" id="TIGR02169">
    <property type="entry name" value="SMC_prok_A"/>
    <property type="match status" value="1"/>
</dbReference>
<dbReference type="GO" id="GO:0003677">
    <property type="term" value="F:DNA binding"/>
    <property type="evidence" value="ECO:0007669"/>
    <property type="project" value="UniProtKB-UniRule"/>
</dbReference>
<dbReference type="AlphaFoldDB" id="A0A0F7IF16"/>
<gene>
    <name evidence="6" type="primary">smc</name>
    <name evidence="8" type="ORF">GAH_01058</name>
</gene>
<evidence type="ECO:0000313" key="8">
    <source>
        <dbReference type="EMBL" id="AKG91622.1"/>
    </source>
</evidence>
<dbReference type="SUPFAM" id="SSF57997">
    <property type="entry name" value="Tropomyosin"/>
    <property type="match status" value="1"/>
</dbReference>
<name>A0A0F7IF16_9EURY</name>
<dbReference type="Gene3D" id="1.20.1060.20">
    <property type="match status" value="1"/>
</dbReference>
<evidence type="ECO:0000256" key="2">
    <source>
        <dbReference type="ARBA" id="ARBA00022741"/>
    </source>
</evidence>
<keyword evidence="1 6" id="KW-0963">Cytoplasm</keyword>
<keyword evidence="4 6" id="KW-0175">Coiled coil</keyword>
<proteinExistence type="inferred from homology"/>
<dbReference type="OrthoDB" id="9143at2157"/>
<dbReference type="HOGENOM" id="CLU_001042_2_2_2"/>
<dbReference type="GO" id="GO:0005694">
    <property type="term" value="C:chromosome"/>
    <property type="evidence" value="ECO:0007669"/>
    <property type="project" value="InterPro"/>
</dbReference>
<dbReference type="SMART" id="SM00968">
    <property type="entry name" value="SMC_hinge"/>
    <property type="match status" value="1"/>
</dbReference>
<dbReference type="GeneID" id="24803632"/>
<dbReference type="InParanoid" id="A0A0F7IF16"/>
<dbReference type="InterPro" id="IPR011890">
    <property type="entry name" value="SMC_prok"/>
</dbReference>
<protein>
    <recommendedName>
        <fullName evidence="6">Chromosome partition protein Smc</fullName>
    </recommendedName>
</protein>
<evidence type="ECO:0000256" key="4">
    <source>
        <dbReference type="ARBA" id="ARBA00023054"/>
    </source>
</evidence>
<dbReference type="InterPro" id="IPR036277">
    <property type="entry name" value="SMC_hinge_sf"/>
</dbReference>
<evidence type="ECO:0000313" key="9">
    <source>
        <dbReference type="Proteomes" id="UP000034723"/>
    </source>
</evidence>
<keyword evidence="9" id="KW-1185">Reference proteome</keyword>
<dbReference type="PIRSF" id="PIRSF005719">
    <property type="entry name" value="SMC"/>
    <property type="match status" value="1"/>
</dbReference>
<dbReference type="PATRIC" id="fig|113653.22.peg.1053"/>
<dbReference type="KEGG" id="gah:GAH_01058"/>
<dbReference type="GO" id="GO:0007059">
    <property type="term" value="P:chromosome segregation"/>
    <property type="evidence" value="ECO:0007669"/>
    <property type="project" value="UniProtKB-UniRule"/>
</dbReference>
<dbReference type="InterPro" id="IPR024704">
    <property type="entry name" value="SMC"/>
</dbReference>
<evidence type="ECO:0000256" key="1">
    <source>
        <dbReference type="ARBA" id="ARBA00022490"/>
    </source>
</evidence>
<dbReference type="HAMAP" id="MF_01894">
    <property type="entry name" value="Smc_prok"/>
    <property type="match status" value="1"/>
</dbReference>
<comment type="subcellular location">
    <subcellularLocation>
        <location evidence="6">Cytoplasm</location>
    </subcellularLocation>
</comment>
<feature type="binding site" evidence="6">
    <location>
        <begin position="32"/>
        <end position="39"/>
    </location>
    <ligand>
        <name>ATP</name>
        <dbReference type="ChEBI" id="CHEBI:30616"/>
    </ligand>
</feature>
<comment type="similarity">
    <text evidence="6">Belongs to the SMC family.</text>
</comment>
<dbReference type="Gene3D" id="3.30.70.1620">
    <property type="match status" value="1"/>
</dbReference>
<evidence type="ECO:0000259" key="7">
    <source>
        <dbReference type="SMART" id="SM00968"/>
    </source>
</evidence>
<keyword evidence="3 6" id="KW-0067">ATP-binding</keyword>
<dbReference type="InterPro" id="IPR027417">
    <property type="entry name" value="P-loop_NTPase"/>
</dbReference>
<dbReference type="Proteomes" id="UP000034723">
    <property type="component" value="Chromosome"/>
</dbReference>
<dbReference type="EMBL" id="CP011267">
    <property type="protein sequence ID" value="AKG91622.1"/>
    <property type="molecule type" value="Genomic_DNA"/>
</dbReference>
<dbReference type="GO" id="GO:0016887">
    <property type="term" value="F:ATP hydrolysis activity"/>
    <property type="evidence" value="ECO:0007669"/>
    <property type="project" value="InterPro"/>
</dbReference>
<comment type="domain">
    <text evidence="6">Contains large globular domains required for ATP hydrolysis at each terminus and a third globular domain forming a flexible hinge near the middle of the molecule. These domains are separated by coiled-coil structures.</text>
</comment>
<organism evidence="8 9">
    <name type="scientific">Geoglobus ahangari</name>
    <dbReference type="NCBI Taxonomy" id="113653"/>
    <lineage>
        <taxon>Archaea</taxon>
        <taxon>Methanobacteriati</taxon>
        <taxon>Methanobacteriota</taxon>
        <taxon>Archaeoglobi</taxon>
        <taxon>Archaeoglobales</taxon>
        <taxon>Archaeoglobaceae</taxon>
        <taxon>Geoglobus</taxon>
    </lineage>
</organism>
<dbReference type="GO" id="GO:0030261">
    <property type="term" value="P:chromosome condensation"/>
    <property type="evidence" value="ECO:0007669"/>
    <property type="project" value="InterPro"/>
</dbReference>
<dbReference type="STRING" id="113653.GAH_01058"/>
<evidence type="ECO:0000256" key="5">
    <source>
        <dbReference type="ARBA" id="ARBA00023125"/>
    </source>
</evidence>
<dbReference type="FunCoup" id="A0A0F7IF16">
    <property type="interactions" value="127"/>
</dbReference>
<dbReference type="NCBIfam" id="TIGR02168">
    <property type="entry name" value="SMC_prok_B"/>
    <property type="match status" value="1"/>
</dbReference>
<dbReference type="GO" id="GO:0005737">
    <property type="term" value="C:cytoplasm"/>
    <property type="evidence" value="ECO:0007669"/>
    <property type="project" value="UniProtKB-SubCell"/>
</dbReference>
<accession>A0A0F7IF16</accession>
<comment type="subunit">
    <text evidence="6">Homodimer.</text>
</comment>
<dbReference type="InterPro" id="IPR010935">
    <property type="entry name" value="SMC_hinge"/>
</dbReference>
<dbReference type="Gene3D" id="1.10.287.1490">
    <property type="match status" value="1"/>
</dbReference>
<evidence type="ECO:0000256" key="6">
    <source>
        <dbReference type="HAMAP-Rule" id="MF_01894"/>
    </source>
</evidence>
<keyword evidence="2 6" id="KW-0547">Nucleotide-binding</keyword>
<dbReference type="Pfam" id="PF02463">
    <property type="entry name" value="SMC_N"/>
    <property type="match status" value="1"/>
</dbReference>
<reference evidence="8 9" key="1">
    <citation type="submission" date="2015-04" db="EMBL/GenBank/DDBJ databases">
        <title>The complete genome sequence of the hyperthermophilic, obligate iron-reducing archaeon Geoglobus ahangari strain 234T.</title>
        <authorList>
            <person name="Manzella M.P."/>
            <person name="Holmes D.E."/>
            <person name="Rocheleau J.M."/>
            <person name="Chung A."/>
            <person name="Reguera G."/>
            <person name="Kashefi K."/>
        </authorList>
    </citation>
    <scope>NUCLEOTIDE SEQUENCE [LARGE SCALE GENOMIC DNA]</scope>
    <source>
        <strain evidence="8 9">234</strain>
    </source>
</reference>
<dbReference type="GO" id="GO:0005524">
    <property type="term" value="F:ATP binding"/>
    <property type="evidence" value="ECO:0007669"/>
    <property type="project" value="UniProtKB-UniRule"/>
</dbReference>
<feature type="coiled-coil region" evidence="6">
    <location>
        <begin position="701"/>
        <end position="791"/>
    </location>
</feature>
<keyword evidence="5 6" id="KW-0238">DNA-binding</keyword>
<dbReference type="PANTHER" id="PTHR43977">
    <property type="entry name" value="STRUCTURAL MAINTENANCE OF CHROMOSOMES PROTEIN 3"/>
    <property type="match status" value="1"/>
</dbReference>
<dbReference type="InterPro" id="IPR003395">
    <property type="entry name" value="RecF/RecN/SMC_N"/>
</dbReference>
<feature type="coiled-coil region" evidence="6">
    <location>
        <begin position="163"/>
        <end position="503"/>
    </location>
</feature>
<feature type="domain" description="SMC hinge" evidence="7">
    <location>
        <begin position="521"/>
        <end position="640"/>
    </location>
</feature>
<dbReference type="Pfam" id="PF06470">
    <property type="entry name" value="SMC_hinge"/>
    <property type="match status" value="1"/>
</dbReference>
<sequence>MHIKKITIKNFKSFGKKVEIPLERGFTVISGPNGSGKSNIIDSIIFCLGLHSSSKVLRAEKLTDLIYSGNGRRLGTAEVEIVFEPDNGEELRISRKVRVTEKNYYSNYYINGKPASHGEVVRVLEKAGIYSDAYNIVMQGDVTRIVEMTPMQRRKIIDDIAGISEFEEKKARAIEELEAVRQNIEKISAILSEVELRLKELERDREEALRYRELLEKKERLENELKAIRRKELSLKLERLRKEVERLQRQKDSAMVRISEIKVEKESIRKELEDVSRRIAETADERYREIQERIADIQAEIEGLRKEEEILKAEIERLNEERMKALLDITKINERLESLRKELENLLLQKVSVEESVDSIKAQIEGVREQIEKLSGEEKELRDEIVSLSEKAEELREGKSELLRERDRIYEGLRRVSIEIEELEGELNRIRNEYSGVKDEIELRRREIERIESQLAREITNKNAIDRKIFDLRNEISAIDEEIKGKELELAKVKAELSAYEATFGRAVELILEAKEKKALPGIFGIVAQLAEVEERYALALEIAAGNALNFIVVENEDDAIRAINYLKQIRGGRATFLPLNKIRKNFEKINLDRKVLSEKGVIDYAVNLVKCEPKFRPVFNFVFRDTLVVDNVENAKRIMDGRRIVTLDGELIEKSGAITGGSVDRKKGLLISKELLEREKKISEEITVLNSKKAFLVGELRKVEDSWREAQSRVKELEESLRNAENDVKVLQARLEGIAAREKEILERIEDRERERRELGQKIGDVEQAVKEVDSELSKIEGRLEELNRKMKGSALPKLTEELERLKSQFSVAREGLIKIESEIEKKELEIGQAERELEDKERRVGEIDGKVSEYGEKIEHGRKKAMELREEMERLREEEETLGEAIKELRRERDALFSKLKDLENEESRLEYDLVGFDEKIRARKEAMGEIEAEIQGLPEMEPSMSRDEAVSELERVESELSKFGEVNMKAIQDYEEVKARWEELYSRKVTLEKEREEILERIERYDRMKKEKFFEVFNAINENFKEVIAKLANGEGELYLDNHDDPFNSGLHMKVKPYGKPVQRLEQMSGGEKSLVALAFIFAIQRYKPAPFYAFDEVDMFLDGVNVARLARMIKEMSSRAQFIVVSLRKPMLEQADAIVGVTMGRDNSSQVTGIRRASMIQ</sequence>
<dbReference type="SUPFAM" id="SSF52540">
    <property type="entry name" value="P-loop containing nucleoside triphosphate hydrolases"/>
    <property type="match status" value="1"/>
</dbReference>
<evidence type="ECO:0000256" key="3">
    <source>
        <dbReference type="ARBA" id="ARBA00022840"/>
    </source>
</evidence>
<dbReference type="Gene3D" id="3.40.50.300">
    <property type="entry name" value="P-loop containing nucleotide triphosphate hydrolases"/>
    <property type="match status" value="2"/>
</dbReference>
<dbReference type="GO" id="GO:0006260">
    <property type="term" value="P:DNA replication"/>
    <property type="evidence" value="ECO:0007669"/>
    <property type="project" value="UniProtKB-UniRule"/>
</dbReference>